<gene>
    <name evidence="2" type="ORF">FNZ23_21750</name>
</gene>
<dbReference type="EMBL" id="VKLS01000332">
    <property type="protein sequence ID" value="TSB34777.1"/>
    <property type="molecule type" value="Genomic_DNA"/>
</dbReference>
<comment type="caution">
    <text evidence="2">The sequence shown here is derived from an EMBL/GenBank/DDBJ whole genome shotgun (WGS) entry which is preliminary data.</text>
</comment>
<dbReference type="AlphaFoldDB" id="A0A553YZX9"/>
<proteinExistence type="predicted"/>
<dbReference type="OrthoDB" id="4272750at2"/>
<evidence type="ECO:0000313" key="2">
    <source>
        <dbReference type="EMBL" id="TSB34777.1"/>
    </source>
</evidence>
<sequence length="181" mass="19773">MDGLMQQRTRTRTRAAVAAALVAVTAATVGGCGRLNPFSYARPTVSTTFSPTPDPGGTPTYGAEPTDAYSPTYSPTMATYDPDGRSDVRGSGCDFSNSLHEFTYRVSVTNTSLSDTFSYDMEVDWMKARPADGTSYGRHTRSISVAPGATETYTARYTVNQSSFARFWFTCEVRRAEKSRM</sequence>
<feature type="region of interest" description="Disordered" evidence="1">
    <location>
        <begin position="44"/>
        <end position="68"/>
    </location>
</feature>
<accession>A0A553YZX9</accession>
<evidence type="ECO:0000256" key="1">
    <source>
        <dbReference type="SAM" id="MobiDB-lite"/>
    </source>
</evidence>
<reference evidence="2 3" key="1">
    <citation type="submission" date="2019-07" db="EMBL/GenBank/DDBJ databases">
        <title>Draft genome for Streptomyces benahoarensis MZ03-48.</title>
        <authorList>
            <person name="Gonzalez-Pimentel J.L."/>
        </authorList>
    </citation>
    <scope>NUCLEOTIDE SEQUENCE [LARGE SCALE GENOMIC DNA]</scope>
    <source>
        <strain evidence="2 3">MZ03-48</strain>
    </source>
</reference>
<protein>
    <submittedName>
        <fullName evidence="2">Uncharacterized protein</fullName>
    </submittedName>
</protein>
<name>A0A553YZX9_9ACTN</name>
<organism evidence="2 3">
    <name type="scientific">Streptomyces benahoarensis</name>
    <dbReference type="NCBI Taxonomy" id="2595054"/>
    <lineage>
        <taxon>Bacteria</taxon>
        <taxon>Bacillati</taxon>
        <taxon>Actinomycetota</taxon>
        <taxon>Actinomycetes</taxon>
        <taxon>Kitasatosporales</taxon>
        <taxon>Streptomycetaceae</taxon>
        <taxon>Streptomyces</taxon>
    </lineage>
</organism>
<dbReference type="Proteomes" id="UP000320888">
    <property type="component" value="Unassembled WGS sequence"/>
</dbReference>
<evidence type="ECO:0000313" key="3">
    <source>
        <dbReference type="Proteomes" id="UP000320888"/>
    </source>
</evidence>
<feature type="compositionally biased region" description="Low complexity" evidence="1">
    <location>
        <begin position="46"/>
        <end position="60"/>
    </location>
</feature>
<keyword evidence="3" id="KW-1185">Reference proteome</keyword>